<name>A0A3P3XII5_9SPIR</name>
<dbReference type="AlphaFoldDB" id="A0A3P3XII5"/>
<keyword evidence="1" id="KW-0732">Signal</keyword>
<organism evidence="2">
    <name type="scientific">uncultured spirochete</name>
    <dbReference type="NCBI Taxonomy" id="156406"/>
    <lineage>
        <taxon>Bacteria</taxon>
        <taxon>Pseudomonadati</taxon>
        <taxon>Spirochaetota</taxon>
        <taxon>Spirochaetia</taxon>
        <taxon>Spirochaetales</taxon>
        <taxon>environmental samples</taxon>
    </lineage>
</organism>
<protein>
    <recommendedName>
        <fullName evidence="3">Lipoprotein</fullName>
    </recommendedName>
</protein>
<reference evidence="2" key="1">
    <citation type="submission" date="2017-02" db="EMBL/GenBank/DDBJ databases">
        <authorList>
            <person name="Regsiter A."/>
            <person name="William W."/>
        </authorList>
    </citation>
    <scope>NUCLEOTIDE SEQUENCE</scope>
    <source>
        <strain evidence="2">Bib</strain>
    </source>
</reference>
<gene>
    <name evidence="2" type="ORF">SPIROBIBN47_260077</name>
</gene>
<feature type="signal peptide" evidence="1">
    <location>
        <begin position="1"/>
        <end position="23"/>
    </location>
</feature>
<proteinExistence type="predicted"/>
<evidence type="ECO:0008006" key="3">
    <source>
        <dbReference type="Google" id="ProtNLM"/>
    </source>
</evidence>
<feature type="chain" id="PRO_5017964169" description="Lipoprotein" evidence="1">
    <location>
        <begin position="24"/>
        <end position="297"/>
    </location>
</feature>
<sequence length="297" mass="31541">MKKKSGIALKLALIVALAVIALASCDINAPAGTVVDLNSSEKSLSADASGLSKGKPDKTPVVEKIVGTAAIAPDCFFFEFDMVGQQKFARALVPVSPDGYIKNGKLLYNTKRYKIASFVYDQASGYLQGTTAQEGGVSYAFAGLYSQDSGFFGTISKFEQGVEKSGYFIGSPMLGGKNIANYIGVATYLFPTPTPQTLVFNTILDFDAGTAVGTWSESGEGWNYSLHGPIAGTVEGDSVNFNASVLPIFRPYMLYDMTAVGSGTFKNKGKKTVSGDFTIYYGDLVLPSLLTATKEMP</sequence>
<accession>A0A3P3XII5</accession>
<dbReference type="EMBL" id="FWDM01000019">
    <property type="protein sequence ID" value="SLM12844.1"/>
    <property type="molecule type" value="Genomic_DNA"/>
</dbReference>
<dbReference type="PROSITE" id="PS51257">
    <property type="entry name" value="PROKAR_LIPOPROTEIN"/>
    <property type="match status" value="1"/>
</dbReference>
<evidence type="ECO:0000313" key="2">
    <source>
        <dbReference type="EMBL" id="SLM12844.1"/>
    </source>
</evidence>
<evidence type="ECO:0000256" key="1">
    <source>
        <dbReference type="SAM" id="SignalP"/>
    </source>
</evidence>